<organism evidence="2 3">
    <name type="scientific">Paludibaculum fermentans</name>
    <dbReference type="NCBI Taxonomy" id="1473598"/>
    <lineage>
        <taxon>Bacteria</taxon>
        <taxon>Pseudomonadati</taxon>
        <taxon>Acidobacteriota</taxon>
        <taxon>Terriglobia</taxon>
        <taxon>Bryobacterales</taxon>
        <taxon>Bryobacteraceae</taxon>
        <taxon>Paludibaculum</taxon>
    </lineage>
</organism>
<keyword evidence="3" id="KW-1185">Reference proteome</keyword>
<reference evidence="2 3" key="1">
    <citation type="submission" date="2020-10" db="EMBL/GenBank/DDBJ databases">
        <title>Complete genome sequence of Paludibaculum fermentans P105T, a facultatively anaerobic acidobacterium capable of dissimilatory Fe(III) reduction.</title>
        <authorList>
            <person name="Dedysh S.N."/>
            <person name="Beletsky A.V."/>
            <person name="Kulichevskaya I.S."/>
            <person name="Mardanov A.V."/>
            <person name="Ravin N.V."/>
        </authorList>
    </citation>
    <scope>NUCLEOTIDE SEQUENCE [LARGE SCALE GENOMIC DNA]</scope>
    <source>
        <strain evidence="2 3">P105</strain>
    </source>
</reference>
<evidence type="ECO:0008006" key="4">
    <source>
        <dbReference type="Google" id="ProtNLM"/>
    </source>
</evidence>
<dbReference type="EMBL" id="CP063849">
    <property type="protein sequence ID" value="QOY86871.1"/>
    <property type="molecule type" value="Genomic_DNA"/>
</dbReference>
<keyword evidence="1" id="KW-1133">Transmembrane helix</keyword>
<gene>
    <name evidence="2" type="ORF">IRI77_29440</name>
</gene>
<feature type="transmembrane region" description="Helical" evidence="1">
    <location>
        <begin position="193"/>
        <end position="214"/>
    </location>
</feature>
<name>A0A7S7SJW8_PALFE</name>
<dbReference type="RefSeq" id="WP_194448540.1">
    <property type="nucleotide sequence ID" value="NZ_CP063849.1"/>
</dbReference>
<feature type="transmembrane region" description="Helical" evidence="1">
    <location>
        <begin position="234"/>
        <end position="254"/>
    </location>
</feature>
<accession>A0A7S7SJW8</accession>
<dbReference type="AlphaFoldDB" id="A0A7S7SJW8"/>
<proteinExistence type="predicted"/>
<feature type="transmembrane region" description="Helical" evidence="1">
    <location>
        <begin position="109"/>
        <end position="129"/>
    </location>
</feature>
<keyword evidence="1" id="KW-0472">Membrane</keyword>
<sequence>MRWNELQWSRWAGALLAAVFCFHLWRAATTSITTDEAFTFNEFVAPPLLQVLTTYDANHHVLHSLLCKAVISLLGKGELRFRLPALLGTLLYLWSVWRLTRQRLGDTPLMAATAVLLAVHAGLIDYFSLARGYSLGMGFVIYAMTETGVERYRRASLALGLAVASNPVYVVPAAAWLFSVLVTKRLWRRVDELAAPGLVAALVVLAIPVSRAVSERFYYGVASPWISWRSLMDVPGWPDLSTVLVVAVPLAVVWGAWMERGALTITLGLSLAGIALLHGFAHFPWPYGRTGIYLIPLVFLLAAEAARRLRWGALPLSLLALVSVSSVQPQVYAAWGFDADNQAVAAALDGLHPKGPVAVQFPMEQGLRFYRPASYVVLRPGVTAEVYVLRTDEAALPRPEGVRVVRRFERSGVEIAIPGSLK</sequence>
<evidence type="ECO:0000313" key="3">
    <source>
        <dbReference type="Proteomes" id="UP000593892"/>
    </source>
</evidence>
<dbReference type="Proteomes" id="UP000593892">
    <property type="component" value="Chromosome"/>
</dbReference>
<feature type="transmembrane region" description="Helical" evidence="1">
    <location>
        <begin position="157"/>
        <end position="181"/>
    </location>
</feature>
<keyword evidence="1" id="KW-0812">Transmembrane</keyword>
<evidence type="ECO:0000256" key="1">
    <source>
        <dbReference type="SAM" id="Phobius"/>
    </source>
</evidence>
<feature type="transmembrane region" description="Helical" evidence="1">
    <location>
        <begin position="287"/>
        <end position="306"/>
    </location>
</feature>
<dbReference type="KEGG" id="pfer:IRI77_29440"/>
<feature type="transmembrane region" description="Helical" evidence="1">
    <location>
        <begin position="261"/>
        <end position="281"/>
    </location>
</feature>
<protein>
    <recommendedName>
        <fullName evidence="4">Glycosyltransferase RgtA/B/C/D-like domain-containing protein</fullName>
    </recommendedName>
</protein>
<evidence type="ECO:0000313" key="2">
    <source>
        <dbReference type="EMBL" id="QOY86871.1"/>
    </source>
</evidence>